<evidence type="ECO:0000256" key="1">
    <source>
        <dbReference type="ARBA" id="ARBA00005558"/>
    </source>
</evidence>
<keyword evidence="6" id="KW-1185">Reference proteome</keyword>
<feature type="domain" description="Gp5/Type VI secretion system Vgr C-terminal trimerisation" evidence="4">
    <location>
        <begin position="503"/>
        <end position="599"/>
    </location>
</feature>
<comment type="caution">
    <text evidence="5">The sequence shown here is derived from an EMBL/GenBank/DDBJ whole genome shotgun (WGS) entry which is preliminary data.</text>
</comment>
<dbReference type="Gene3D" id="2.40.50.230">
    <property type="entry name" value="Gp5 N-terminal domain"/>
    <property type="match status" value="1"/>
</dbReference>
<dbReference type="Pfam" id="PF05954">
    <property type="entry name" value="Phage_GPD"/>
    <property type="match status" value="1"/>
</dbReference>
<protein>
    <submittedName>
        <fullName evidence="5">Type VI secretion system tip protein VgrG</fullName>
    </submittedName>
</protein>
<dbReference type="Gene3D" id="3.55.50.10">
    <property type="entry name" value="Baseplate protein-like domains"/>
    <property type="match status" value="1"/>
</dbReference>
<dbReference type="InterPro" id="IPR006533">
    <property type="entry name" value="T6SS_Vgr_RhsGE"/>
</dbReference>
<comment type="similarity">
    <text evidence="1">Belongs to the VgrG protein family.</text>
</comment>
<dbReference type="EMBL" id="WJIE01000037">
    <property type="protein sequence ID" value="MRG98534.1"/>
    <property type="molecule type" value="Genomic_DNA"/>
</dbReference>
<dbReference type="SUPFAM" id="SSF69255">
    <property type="entry name" value="gp5 N-terminal domain-like"/>
    <property type="match status" value="1"/>
</dbReference>
<proteinExistence type="inferred from homology"/>
<evidence type="ECO:0000259" key="3">
    <source>
        <dbReference type="Pfam" id="PF04717"/>
    </source>
</evidence>
<feature type="compositionally biased region" description="Basic and acidic residues" evidence="2">
    <location>
        <begin position="9"/>
        <end position="23"/>
    </location>
</feature>
<dbReference type="Gene3D" id="4.10.220.110">
    <property type="match status" value="1"/>
</dbReference>
<evidence type="ECO:0000313" key="5">
    <source>
        <dbReference type="EMBL" id="MRG98534.1"/>
    </source>
</evidence>
<dbReference type="InterPro" id="IPR037026">
    <property type="entry name" value="Vgr_OB-fold_dom_sf"/>
</dbReference>
<sequence>MPIFTSAGTREEHAGPEPARAEHQGACGRALTPVNSRLVTTQDVAFACEPLGENVVLSLEGRERMDDLSSFELTVFAPGEASLEALLRAPCVVVLSDPEEETARVIQLVVMEAAEEAGRGRDRVLSLRLADPLALLGLRAGYRVFQDKTAEEVVTDVLVGAGVPRDAITTRLAGEYPLYPMCTQHGEAEWDFVRRLLAREGISLWTETAEDGAFRVLLGDGPTSHDGIDGETRLPFAGPGAARGRGVRALLSLAWEQGMAHDRVFVRDFDVDHPDVYLDGEAGEGTLEWLEYPACVPDARAAALRARRRLEQLRRDEVRVTATSDCIRVCPGRWVDVAGGGAELFDQRFLVSEVRHVFARPLRDGGRGAPYRNEIVLRPTRGDRGEERPPHRPAILGAPRVHHVESAVVTGPPGEEIHTDALGRVKVRFLWDRSGVTDDASSTWVRTMQWPLGGAMMLPRVGFEVAVSYLDGLADRPFVLGRLYNATAVHPYVLPAGRAVTALQSWTSPGSGATQEIRLGDDAGAEAFFVHASRDLSVRVGGDHAQKVDGDEAHVVGLGLAADVGGAEDVTIGGRQSIDVGEPIHVAVDGANAESMATEIIAVTGNRVVLSGGGYEESIGGAYALQCNQSNTKTTGSFTRIVGGSKLVSAGLSLTESVAGARTYVCRGARVVTCAGAYSESVKGGKRSAAGAVTESAAADYGIAAPAGKLASGQAELRAGGKFSIAAPQITIDVSGSLTAGALSIAGGALRATSGTTTIEGMVKRDRGGEVGG</sequence>
<feature type="region of interest" description="Disordered" evidence="2">
    <location>
        <begin position="1"/>
        <end position="23"/>
    </location>
</feature>
<dbReference type="NCBIfam" id="TIGR01646">
    <property type="entry name" value="vgr_GE"/>
    <property type="match status" value="1"/>
</dbReference>
<evidence type="ECO:0000259" key="4">
    <source>
        <dbReference type="Pfam" id="PF22178"/>
    </source>
</evidence>
<name>A0A6N7Q888_9BACT</name>
<organism evidence="5 6">
    <name type="scientific">Polyangium spumosum</name>
    <dbReference type="NCBI Taxonomy" id="889282"/>
    <lineage>
        <taxon>Bacteria</taxon>
        <taxon>Pseudomonadati</taxon>
        <taxon>Myxococcota</taxon>
        <taxon>Polyangia</taxon>
        <taxon>Polyangiales</taxon>
        <taxon>Polyangiaceae</taxon>
        <taxon>Polyangium</taxon>
    </lineage>
</organism>
<dbReference type="Gene3D" id="2.30.110.50">
    <property type="match status" value="1"/>
</dbReference>
<gene>
    <name evidence="5" type="primary">tssI</name>
    <name evidence="5" type="ORF">GF068_42470</name>
</gene>
<reference evidence="5 6" key="1">
    <citation type="submission" date="2019-10" db="EMBL/GenBank/DDBJ databases">
        <title>A soil myxobacterium in the family Polyangiaceae.</title>
        <authorList>
            <person name="Li Y."/>
            <person name="Wang J."/>
        </authorList>
    </citation>
    <scope>NUCLEOTIDE SEQUENCE [LARGE SCALE GENOMIC DNA]</scope>
    <source>
        <strain evidence="5 6">DSM 14734</strain>
    </source>
</reference>
<dbReference type="SUPFAM" id="SSF69349">
    <property type="entry name" value="Phage fibre proteins"/>
    <property type="match status" value="1"/>
</dbReference>
<dbReference type="NCBIfam" id="TIGR03361">
    <property type="entry name" value="VI_Rhs_Vgr"/>
    <property type="match status" value="1"/>
</dbReference>
<dbReference type="InterPro" id="IPR054030">
    <property type="entry name" value="Gp5_Vgr_C"/>
</dbReference>
<dbReference type="Pfam" id="PF22178">
    <property type="entry name" value="Gp5_trimer_C"/>
    <property type="match status" value="1"/>
</dbReference>
<dbReference type="SUPFAM" id="SSF69279">
    <property type="entry name" value="Phage tail proteins"/>
    <property type="match status" value="2"/>
</dbReference>
<evidence type="ECO:0000256" key="2">
    <source>
        <dbReference type="SAM" id="MobiDB-lite"/>
    </source>
</evidence>
<evidence type="ECO:0000313" key="6">
    <source>
        <dbReference type="Proteomes" id="UP000440224"/>
    </source>
</evidence>
<feature type="domain" description="Gp5/Type VI secretion system Vgr protein OB-fold" evidence="3">
    <location>
        <begin position="419"/>
        <end position="484"/>
    </location>
</feature>
<dbReference type="InterPro" id="IPR017847">
    <property type="entry name" value="T6SS_RhsGE_Vgr_subset"/>
</dbReference>
<dbReference type="Pfam" id="PF04717">
    <property type="entry name" value="Phage_base_V"/>
    <property type="match status" value="1"/>
</dbReference>
<dbReference type="InterPro" id="IPR006531">
    <property type="entry name" value="Gp5/Vgr_OB"/>
</dbReference>
<dbReference type="AlphaFoldDB" id="A0A6N7Q888"/>
<dbReference type="OrthoDB" id="5479729at2"/>
<dbReference type="Proteomes" id="UP000440224">
    <property type="component" value="Unassembled WGS sequence"/>
</dbReference>
<accession>A0A6N7Q888</accession>